<feature type="transmembrane region" description="Helical" evidence="1">
    <location>
        <begin position="23"/>
        <end position="43"/>
    </location>
</feature>
<keyword evidence="1" id="KW-1133">Transmembrane helix</keyword>
<reference evidence="3" key="1">
    <citation type="submission" date="2023-10" db="EMBL/GenBank/DDBJ databases">
        <title>Development of a sustainable strategy for remediation of hydrocarbon-contaminated territories based on the waste exchange concept.</title>
        <authorList>
            <person name="Krivoruchko A."/>
        </authorList>
    </citation>
    <scope>NUCLEOTIDE SEQUENCE</scope>
    <source>
        <strain evidence="3">IEGM 1175</strain>
    </source>
</reference>
<feature type="transmembrane region" description="Helical" evidence="1">
    <location>
        <begin position="120"/>
        <end position="140"/>
    </location>
</feature>
<gene>
    <name evidence="3" type="ORF">R3P82_02880</name>
</gene>
<dbReference type="EMBL" id="JAWLKJ010000001">
    <property type="protein sequence ID" value="MDV6298050.1"/>
    <property type="molecule type" value="Genomic_DNA"/>
</dbReference>
<organism evidence="3 4">
    <name type="scientific">Dietzia maris</name>
    <dbReference type="NCBI Taxonomy" id="37915"/>
    <lineage>
        <taxon>Bacteria</taxon>
        <taxon>Bacillati</taxon>
        <taxon>Actinomycetota</taxon>
        <taxon>Actinomycetes</taxon>
        <taxon>Mycobacteriales</taxon>
        <taxon>Dietziaceae</taxon>
        <taxon>Dietzia</taxon>
    </lineage>
</organism>
<dbReference type="Proteomes" id="UP001185873">
    <property type="component" value="Unassembled WGS sequence"/>
</dbReference>
<keyword evidence="1" id="KW-0812">Transmembrane</keyword>
<feature type="transmembrane region" description="Helical" evidence="1">
    <location>
        <begin position="81"/>
        <end position="100"/>
    </location>
</feature>
<dbReference type="Pfam" id="PF20177">
    <property type="entry name" value="DUF6542"/>
    <property type="match status" value="1"/>
</dbReference>
<evidence type="ECO:0000313" key="4">
    <source>
        <dbReference type="Proteomes" id="UP001185873"/>
    </source>
</evidence>
<dbReference type="RefSeq" id="WP_208736890.1">
    <property type="nucleotide sequence ID" value="NZ_JAWLKJ010000001.1"/>
</dbReference>
<evidence type="ECO:0000259" key="2">
    <source>
        <dbReference type="Pfam" id="PF20177"/>
    </source>
</evidence>
<proteinExistence type="predicted"/>
<protein>
    <submittedName>
        <fullName evidence="3">DUF6542 domain-containing protein</fullName>
    </submittedName>
</protein>
<dbReference type="AlphaFoldDB" id="A0AAE4TZ06"/>
<dbReference type="InterPro" id="IPR046672">
    <property type="entry name" value="DUF6542"/>
</dbReference>
<feature type="domain" description="DUF6542" evidence="2">
    <location>
        <begin position="22"/>
        <end position="141"/>
    </location>
</feature>
<evidence type="ECO:0000256" key="1">
    <source>
        <dbReference type="SAM" id="Phobius"/>
    </source>
</evidence>
<sequence length="165" mass="17168">MTRRRSGRVPADERSVLSSTRGLPAWTAVLLAVAISLTGVAIDSVSGDLGAGFTVAFFLGCVVSVLAVARRSVFVAGVQPPIIMALLVPLVYVVSGVGSGADVFSRSQLVAIILPLATRFPLMITTTVVVVAIALIRALVLEPRPRVARPAAPPVQRGAPAHARR</sequence>
<feature type="transmembrane region" description="Helical" evidence="1">
    <location>
        <begin position="49"/>
        <end position="69"/>
    </location>
</feature>
<name>A0AAE4TZ06_9ACTN</name>
<comment type="caution">
    <text evidence="3">The sequence shown here is derived from an EMBL/GenBank/DDBJ whole genome shotgun (WGS) entry which is preliminary data.</text>
</comment>
<accession>A0AAE4TZ06</accession>
<evidence type="ECO:0000313" key="3">
    <source>
        <dbReference type="EMBL" id="MDV6298050.1"/>
    </source>
</evidence>
<keyword evidence="1" id="KW-0472">Membrane</keyword>